<organism evidence="2 3">
    <name type="scientific">Mycena pura</name>
    <dbReference type="NCBI Taxonomy" id="153505"/>
    <lineage>
        <taxon>Eukaryota</taxon>
        <taxon>Fungi</taxon>
        <taxon>Dikarya</taxon>
        <taxon>Basidiomycota</taxon>
        <taxon>Agaricomycotina</taxon>
        <taxon>Agaricomycetes</taxon>
        <taxon>Agaricomycetidae</taxon>
        <taxon>Agaricales</taxon>
        <taxon>Marasmiineae</taxon>
        <taxon>Mycenaceae</taxon>
        <taxon>Mycena</taxon>
    </lineage>
</organism>
<evidence type="ECO:0000313" key="2">
    <source>
        <dbReference type="EMBL" id="KAJ7210902.1"/>
    </source>
</evidence>
<comment type="caution">
    <text evidence="2">The sequence shown here is derived from an EMBL/GenBank/DDBJ whole genome shotgun (WGS) entry which is preliminary data.</text>
</comment>
<dbReference type="Pfam" id="PF20236">
    <property type="entry name" value="DUF6593"/>
    <property type="match status" value="1"/>
</dbReference>
<keyword evidence="3" id="KW-1185">Reference proteome</keyword>
<feature type="non-terminal residue" evidence="2">
    <location>
        <position position="1"/>
    </location>
</feature>
<protein>
    <recommendedName>
        <fullName evidence="1">DUF6593 domain-containing protein</fullName>
    </recommendedName>
</protein>
<dbReference type="InterPro" id="IPR046528">
    <property type="entry name" value="DUF6593"/>
</dbReference>
<evidence type="ECO:0000259" key="1">
    <source>
        <dbReference type="Pfam" id="PF20236"/>
    </source>
</evidence>
<dbReference type="AlphaFoldDB" id="A0AAD6VEY2"/>
<reference evidence="2" key="1">
    <citation type="submission" date="2023-03" db="EMBL/GenBank/DDBJ databases">
        <title>Massive genome expansion in bonnet fungi (Mycena s.s.) driven by repeated elements and novel gene families across ecological guilds.</title>
        <authorList>
            <consortium name="Lawrence Berkeley National Laboratory"/>
            <person name="Harder C.B."/>
            <person name="Miyauchi S."/>
            <person name="Viragh M."/>
            <person name="Kuo A."/>
            <person name="Thoen E."/>
            <person name="Andreopoulos B."/>
            <person name="Lu D."/>
            <person name="Skrede I."/>
            <person name="Drula E."/>
            <person name="Henrissat B."/>
            <person name="Morin E."/>
            <person name="Kohler A."/>
            <person name="Barry K."/>
            <person name="LaButti K."/>
            <person name="Morin E."/>
            <person name="Salamov A."/>
            <person name="Lipzen A."/>
            <person name="Mereny Z."/>
            <person name="Hegedus B."/>
            <person name="Baldrian P."/>
            <person name="Stursova M."/>
            <person name="Weitz H."/>
            <person name="Taylor A."/>
            <person name="Grigoriev I.V."/>
            <person name="Nagy L.G."/>
            <person name="Martin F."/>
            <person name="Kauserud H."/>
        </authorList>
    </citation>
    <scope>NUCLEOTIDE SEQUENCE</scope>
    <source>
        <strain evidence="2">9144</strain>
    </source>
</reference>
<evidence type="ECO:0000313" key="3">
    <source>
        <dbReference type="Proteomes" id="UP001219525"/>
    </source>
</evidence>
<accession>A0AAD6VEY2</accession>
<name>A0AAD6VEY2_9AGAR</name>
<feature type="domain" description="DUF6593" evidence="1">
    <location>
        <begin position="12"/>
        <end position="136"/>
    </location>
</feature>
<proteinExistence type="predicted"/>
<dbReference type="EMBL" id="JARJCW010000027">
    <property type="protein sequence ID" value="KAJ7210902.1"/>
    <property type="molecule type" value="Genomic_DNA"/>
</dbReference>
<dbReference type="Proteomes" id="UP001219525">
    <property type="component" value="Unassembled WGS sequence"/>
</dbReference>
<sequence length="176" mass="19473">MSLALTFLDSKLLKTSLVGPDGAVHYTTSTTSGLRGRKVTTITAASGAVGVIDWRQKLFTINGAQRAWKELKSNPGGILNSKREWNWGDRPYMFKFNRSEKELLATPTSGDVAGTVRFTTYQPHLFHGNEPAVLYFPHQLHDEIERMFLLMAVLKTEIQREDTNNAAAASAATVSC</sequence>
<gene>
    <name evidence="2" type="ORF">GGX14DRAFT_625149</name>
</gene>